<feature type="transmembrane region" description="Helical" evidence="5">
    <location>
        <begin position="49"/>
        <end position="65"/>
    </location>
</feature>
<accession>A0ABV2JI61</accession>
<keyword evidence="4 5" id="KW-0472">Membrane</keyword>
<evidence type="ECO:0000256" key="2">
    <source>
        <dbReference type="ARBA" id="ARBA00022692"/>
    </source>
</evidence>
<feature type="transmembrane region" description="Helical" evidence="5">
    <location>
        <begin position="157"/>
        <end position="177"/>
    </location>
</feature>
<keyword evidence="3 5" id="KW-1133">Transmembrane helix</keyword>
<evidence type="ECO:0000256" key="5">
    <source>
        <dbReference type="SAM" id="Phobius"/>
    </source>
</evidence>
<protein>
    <submittedName>
        <fullName evidence="6">Energy-coupling factor transport system permease protein</fullName>
    </submittedName>
</protein>
<dbReference type="EMBL" id="JBEPMK010000001">
    <property type="protein sequence ID" value="MET3643582.1"/>
    <property type="molecule type" value="Genomic_DNA"/>
</dbReference>
<keyword evidence="2 5" id="KW-0812">Transmembrane</keyword>
<reference evidence="6 7" key="1">
    <citation type="submission" date="2024-06" db="EMBL/GenBank/DDBJ databases">
        <title>Genomic Encyclopedia of Type Strains, Phase IV (KMG-IV): sequencing the most valuable type-strain genomes for metagenomic binning, comparative biology and taxonomic classification.</title>
        <authorList>
            <person name="Goeker M."/>
        </authorList>
    </citation>
    <scope>NUCLEOTIDE SEQUENCE [LARGE SCALE GENOMIC DNA]</scope>
    <source>
        <strain evidence="6 7">DSM 15349</strain>
    </source>
</reference>
<dbReference type="Proteomes" id="UP001549055">
    <property type="component" value="Unassembled WGS sequence"/>
</dbReference>
<dbReference type="Pfam" id="PF02361">
    <property type="entry name" value="CbiQ"/>
    <property type="match status" value="1"/>
</dbReference>
<name>A0ABV2JI61_9STRE</name>
<feature type="transmembrane region" description="Helical" evidence="5">
    <location>
        <begin position="9"/>
        <end position="29"/>
    </location>
</feature>
<evidence type="ECO:0000256" key="1">
    <source>
        <dbReference type="ARBA" id="ARBA00004141"/>
    </source>
</evidence>
<feature type="transmembrane region" description="Helical" evidence="5">
    <location>
        <begin position="211"/>
        <end position="231"/>
    </location>
</feature>
<organism evidence="6 7">
    <name type="scientific">Streptococcus gallinaceus</name>
    <dbReference type="NCBI Taxonomy" id="165758"/>
    <lineage>
        <taxon>Bacteria</taxon>
        <taxon>Bacillati</taxon>
        <taxon>Bacillota</taxon>
        <taxon>Bacilli</taxon>
        <taxon>Lactobacillales</taxon>
        <taxon>Streptococcaceae</taxon>
        <taxon>Streptococcus</taxon>
    </lineage>
</organism>
<dbReference type="RefSeq" id="WP_253362640.1">
    <property type="nucleotide sequence ID" value="NZ_JALJXU010000001.1"/>
</dbReference>
<proteinExistence type="predicted"/>
<evidence type="ECO:0000256" key="4">
    <source>
        <dbReference type="ARBA" id="ARBA00023136"/>
    </source>
</evidence>
<evidence type="ECO:0000313" key="7">
    <source>
        <dbReference type="Proteomes" id="UP001549055"/>
    </source>
</evidence>
<comment type="caution">
    <text evidence="6">The sequence shown here is derived from an EMBL/GenBank/DDBJ whole genome shotgun (WGS) entry which is preliminary data.</text>
</comment>
<keyword evidence="7" id="KW-1185">Reference proteome</keyword>
<dbReference type="CDD" id="cd16914">
    <property type="entry name" value="EcfT"/>
    <property type="match status" value="1"/>
</dbReference>
<comment type="subcellular location">
    <subcellularLocation>
        <location evidence="1">Membrane</location>
        <topology evidence="1">Multi-pass membrane protein</topology>
    </subcellularLocation>
</comment>
<evidence type="ECO:0000313" key="6">
    <source>
        <dbReference type="EMBL" id="MET3643582.1"/>
    </source>
</evidence>
<evidence type="ECO:0000256" key="3">
    <source>
        <dbReference type="ARBA" id="ARBA00022989"/>
    </source>
</evidence>
<dbReference type="PANTHER" id="PTHR33514">
    <property type="entry name" value="PROTEIN ABCI12, CHLOROPLASTIC"/>
    <property type="match status" value="1"/>
</dbReference>
<dbReference type="PANTHER" id="PTHR33514:SF13">
    <property type="entry name" value="PROTEIN ABCI12, CHLOROPLASTIC"/>
    <property type="match status" value="1"/>
</dbReference>
<sequence length="232" mass="27146">MKLDIRSKILVLFLTNWVLLYHIDGWIYWLEVGLILLLMTGLYQQWCKASLYTLYFLAATCYSFFLQETSGNGWQVFLSFVFIGLRQLLPCFMMGGLILTTTSSYELLHGLRKWRLPEPLVLTFGVMLGFLPLLPEQARLIHQALRLRGVFLKKREWLLHPFLYGEYLLIPLLMATLRRAQELTMALMTKGMTSTRKPHEFFTSKWSWLDWGISLWSIGMCLYISLSSLLMP</sequence>
<dbReference type="InterPro" id="IPR003339">
    <property type="entry name" value="ABC/ECF_trnsptr_transmembrane"/>
</dbReference>
<gene>
    <name evidence="6" type="ORF">ABID27_000199</name>
</gene>
<feature type="transmembrane region" description="Helical" evidence="5">
    <location>
        <begin position="119"/>
        <end position="136"/>
    </location>
</feature>
<feature type="transmembrane region" description="Helical" evidence="5">
    <location>
        <begin position="77"/>
        <end position="99"/>
    </location>
</feature>